<evidence type="ECO:0000313" key="3">
    <source>
        <dbReference type="Proteomes" id="UP000290365"/>
    </source>
</evidence>
<dbReference type="EMBL" id="CP035758">
    <property type="protein sequence ID" value="QBD80995.1"/>
    <property type="molecule type" value="Genomic_DNA"/>
</dbReference>
<dbReference type="AlphaFoldDB" id="A0A4P6JZF5"/>
<evidence type="ECO:0000256" key="1">
    <source>
        <dbReference type="SAM" id="Phobius"/>
    </source>
</evidence>
<reference evidence="2 3" key="1">
    <citation type="submission" date="2019-01" db="EMBL/GenBank/DDBJ databases">
        <title>Ktedonosporobacter rubrisoli SCAWS-G2.</title>
        <authorList>
            <person name="Huang Y."/>
            <person name="Yan B."/>
        </authorList>
    </citation>
    <scope>NUCLEOTIDE SEQUENCE [LARGE SCALE GENOMIC DNA]</scope>
    <source>
        <strain evidence="2 3">SCAWS-G2</strain>
    </source>
</reference>
<keyword evidence="1" id="KW-0472">Membrane</keyword>
<keyword evidence="1" id="KW-1133">Transmembrane helix</keyword>
<keyword evidence="3" id="KW-1185">Reference proteome</keyword>
<gene>
    <name evidence="2" type="ORF">EPA93_35515</name>
</gene>
<keyword evidence="1" id="KW-0812">Transmembrane</keyword>
<proteinExistence type="predicted"/>
<accession>A0A4P6JZF5</accession>
<sequence>MARPHHTLDTVSLQTFEPLSPTCLTCGKAAHIAYHRQRMVTTLSGHHRLHLWQCAAVSLLTVYALSSPIGQRRKEHGHYYMKNMGWM</sequence>
<name>A0A4P6JZF5_KTERU</name>
<organism evidence="2 3">
    <name type="scientific">Ktedonosporobacter rubrisoli</name>
    <dbReference type="NCBI Taxonomy" id="2509675"/>
    <lineage>
        <taxon>Bacteria</taxon>
        <taxon>Bacillati</taxon>
        <taxon>Chloroflexota</taxon>
        <taxon>Ktedonobacteria</taxon>
        <taxon>Ktedonobacterales</taxon>
        <taxon>Ktedonosporobacteraceae</taxon>
        <taxon>Ktedonosporobacter</taxon>
    </lineage>
</organism>
<dbReference type="KEGG" id="kbs:EPA93_35515"/>
<protein>
    <submittedName>
        <fullName evidence="2">Uncharacterized protein</fullName>
    </submittedName>
</protein>
<dbReference type="Proteomes" id="UP000290365">
    <property type="component" value="Chromosome"/>
</dbReference>
<feature type="transmembrane region" description="Helical" evidence="1">
    <location>
        <begin position="49"/>
        <end position="66"/>
    </location>
</feature>
<evidence type="ECO:0000313" key="2">
    <source>
        <dbReference type="EMBL" id="QBD80995.1"/>
    </source>
</evidence>